<organism evidence="14 15">
    <name type="scientific">Sesamum angolense</name>
    <dbReference type="NCBI Taxonomy" id="2727404"/>
    <lineage>
        <taxon>Eukaryota</taxon>
        <taxon>Viridiplantae</taxon>
        <taxon>Streptophyta</taxon>
        <taxon>Embryophyta</taxon>
        <taxon>Tracheophyta</taxon>
        <taxon>Spermatophyta</taxon>
        <taxon>Magnoliopsida</taxon>
        <taxon>eudicotyledons</taxon>
        <taxon>Gunneridae</taxon>
        <taxon>Pentapetalae</taxon>
        <taxon>asterids</taxon>
        <taxon>lamiids</taxon>
        <taxon>Lamiales</taxon>
        <taxon>Pedaliaceae</taxon>
        <taxon>Sesamum</taxon>
    </lineage>
</organism>
<dbReference type="GO" id="GO:0005737">
    <property type="term" value="C:cytoplasm"/>
    <property type="evidence" value="ECO:0007669"/>
    <property type="project" value="UniProtKB-SubCell"/>
</dbReference>
<dbReference type="Gene3D" id="3.40.50.300">
    <property type="entry name" value="P-loop containing nucleotide triphosphate hydrolases"/>
    <property type="match status" value="1"/>
</dbReference>
<dbReference type="EMBL" id="JACGWL010000005">
    <property type="protein sequence ID" value="KAK4402390.1"/>
    <property type="molecule type" value="Genomic_DNA"/>
</dbReference>
<dbReference type="InterPro" id="IPR058922">
    <property type="entry name" value="WHD_DRP"/>
</dbReference>
<evidence type="ECO:0000256" key="3">
    <source>
        <dbReference type="ARBA" id="ARBA00008894"/>
    </source>
</evidence>
<dbReference type="Gene3D" id="3.80.10.10">
    <property type="entry name" value="Ribonuclease Inhibitor"/>
    <property type="match status" value="1"/>
</dbReference>
<dbReference type="InterPro" id="IPR027417">
    <property type="entry name" value="P-loop_NTPase"/>
</dbReference>
<keyword evidence="15" id="KW-1185">Reference proteome</keyword>
<dbReference type="InterPro" id="IPR044974">
    <property type="entry name" value="Disease_R_plants"/>
</dbReference>
<evidence type="ECO:0000256" key="8">
    <source>
        <dbReference type="ARBA" id="ARBA00022741"/>
    </source>
</evidence>
<evidence type="ECO:0000256" key="1">
    <source>
        <dbReference type="ARBA" id="ARBA00002074"/>
    </source>
</evidence>
<evidence type="ECO:0000256" key="2">
    <source>
        <dbReference type="ARBA" id="ARBA00004496"/>
    </source>
</evidence>
<feature type="domain" description="Disease resistance R13L4/SHOC-2-like LRR" evidence="13">
    <location>
        <begin position="576"/>
        <end position="784"/>
    </location>
</feature>
<dbReference type="Pfam" id="PF23559">
    <property type="entry name" value="WHD_DRP"/>
    <property type="match status" value="1"/>
</dbReference>
<dbReference type="GO" id="GO:0043531">
    <property type="term" value="F:ADP binding"/>
    <property type="evidence" value="ECO:0007669"/>
    <property type="project" value="InterPro"/>
</dbReference>
<reference evidence="14" key="2">
    <citation type="journal article" date="2024" name="Plant">
        <title>Genomic evolution and insights into agronomic trait innovations of Sesamum species.</title>
        <authorList>
            <person name="Miao H."/>
            <person name="Wang L."/>
            <person name="Qu L."/>
            <person name="Liu H."/>
            <person name="Sun Y."/>
            <person name="Le M."/>
            <person name="Wang Q."/>
            <person name="Wei S."/>
            <person name="Zheng Y."/>
            <person name="Lin W."/>
            <person name="Duan Y."/>
            <person name="Cao H."/>
            <person name="Xiong S."/>
            <person name="Wang X."/>
            <person name="Wei L."/>
            <person name="Li C."/>
            <person name="Ma Q."/>
            <person name="Ju M."/>
            <person name="Zhao R."/>
            <person name="Li G."/>
            <person name="Mu C."/>
            <person name="Tian Q."/>
            <person name="Mei H."/>
            <person name="Zhang T."/>
            <person name="Gao T."/>
            <person name="Zhang H."/>
        </authorList>
    </citation>
    <scope>NUCLEOTIDE SEQUENCE</scope>
    <source>
        <strain evidence="14">K16</strain>
    </source>
</reference>
<protein>
    <submittedName>
        <fullName evidence="14">Late blight resistance proteinR1A-10</fullName>
    </submittedName>
</protein>
<dbReference type="FunFam" id="1.10.10.10:FF:000322">
    <property type="entry name" value="Probable disease resistance protein At1g63360"/>
    <property type="match status" value="1"/>
</dbReference>
<dbReference type="Proteomes" id="UP001289374">
    <property type="component" value="Unassembled WGS sequence"/>
</dbReference>
<dbReference type="InterPro" id="IPR002182">
    <property type="entry name" value="NB-ARC"/>
</dbReference>
<accession>A0AAE1WZD2</accession>
<keyword evidence="10" id="KW-0067">ATP-binding</keyword>
<keyword evidence="7" id="KW-0677">Repeat</keyword>
<keyword evidence="8" id="KW-0547">Nucleotide-binding</keyword>
<dbReference type="PRINTS" id="PR00364">
    <property type="entry name" value="DISEASERSIST"/>
</dbReference>
<dbReference type="GO" id="GO:0051607">
    <property type="term" value="P:defense response to virus"/>
    <property type="evidence" value="ECO:0007669"/>
    <property type="project" value="UniProtKB-ARBA"/>
</dbReference>
<dbReference type="InterPro" id="IPR042197">
    <property type="entry name" value="Apaf_helical"/>
</dbReference>
<keyword evidence="6" id="KW-0381">Hypersensitive response</keyword>
<proteinExistence type="inferred from homology"/>
<feature type="domain" description="Disease resistance protein winged helix" evidence="12">
    <location>
        <begin position="455"/>
        <end position="526"/>
    </location>
</feature>
<dbReference type="PANTHER" id="PTHR23155">
    <property type="entry name" value="DISEASE RESISTANCE PROTEIN RP"/>
    <property type="match status" value="1"/>
</dbReference>
<comment type="caution">
    <text evidence="14">The sequence shown here is derived from an EMBL/GenBank/DDBJ whole genome shotgun (WGS) entry which is preliminary data.</text>
</comment>
<dbReference type="GO" id="GO:0005524">
    <property type="term" value="F:ATP binding"/>
    <property type="evidence" value="ECO:0007669"/>
    <property type="project" value="UniProtKB-KW"/>
</dbReference>
<evidence type="ECO:0000256" key="4">
    <source>
        <dbReference type="ARBA" id="ARBA00022490"/>
    </source>
</evidence>
<dbReference type="GO" id="GO:0009626">
    <property type="term" value="P:plant-type hypersensitive response"/>
    <property type="evidence" value="ECO:0007669"/>
    <property type="project" value="UniProtKB-KW"/>
</dbReference>
<keyword evidence="9" id="KW-0611">Plant defense</keyword>
<dbReference type="Pfam" id="PF00931">
    <property type="entry name" value="NB-ARC"/>
    <property type="match status" value="1"/>
</dbReference>
<comment type="similarity">
    <text evidence="3">Belongs to the disease resistance NB-LRR family.</text>
</comment>
<evidence type="ECO:0000256" key="10">
    <source>
        <dbReference type="ARBA" id="ARBA00022840"/>
    </source>
</evidence>
<evidence type="ECO:0000259" key="12">
    <source>
        <dbReference type="Pfam" id="PF23559"/>
    </source>
</evidence>
<evidence type="ECO:0000313" key="15">
    <source>
        <dbReference type="Proteomes" id="UP001289374"/>
    </source>
</evidence>
<dbReference type="InterPro" id="IPR036388">
    <property type="entry name" value="WH-like_DNA-bd_sf"/>
</dbReference>
<evidence type="ECO:0000256" key="6">
    <source>
        <dbReference type="ARBA" id="ARBA00022667"/>
    </source>
</evidence>
<reference evidence="14" key="1">
    <citation type="submission" date="2020-06" db="EMBL/GenBank/DDBJ databases">
        <authorList>
            <person name="Li T."/>
            <person name="Hu X."/>
            <person name="Zhang T."/>
            <person name="Song X."/>
            <person name="Zhang H."/>
            <person name="Dai N."/>
            <person name="Sheng W."/>
            <person name="Hou X."/>
            <person name="Wei L."/>
        </authorList>
    </citation>
    <scope>NUCLEOTIDE SEQUENCE</scope>
    <source>
        <strain evidence="14">K16</strain>
        <tissue evidence="14">Leaf</tissue>
    </source>
</reference>
<name>A0AAE1WZD2_9LAMI</name>
<dbReference type="AlphaFoldDB" id="A0AAE1WZD2"/>
<sequence>MEAYTALLTLSQILDKLQPRDRRRFFHGKDDLVESLRQKVGFLQDFLENSPSDKASNFAATESLETRISAAAYAAEDIIESHISNQLLANGNTFWHLDSFWKMIFRVQSAVSVAVHVFWTPITHLNAVSVVAQILISARRNHKWVQVIKEMDFIMKEVDKIKNACCAGEDLWKNTNILPASTKASSRLHLGMRGENLVVGFEGDLAEVRSRMVGASCNLEIVSIVGMGGIGKTTLARQVYDDNYIAYRFDIRAWVAVSQEYSLRRVLLGLLDSAKLLNADMQDKEDEELAVYLYKSLKGRRYLIVMDDMWDTEIWDVVRRSFPDDGTGSRVLLTTRISDVAEYANSCSSYHMRFLNEEDSWNLLCRKVFGEAACPLELEESGKEIARKCGGLPLSIVVIGGLLSKTSTTQEYWRSVANNLNAVVLEDDDQCLEILSLSYNHLPHHLRACFLYTGVFPEDHDIPVSKLISLWAAEGFLKPNISKSMEEVAEGYLKDLVERSLVFVSKKSSIGKIKTCKVHDLLRDLCLKNARKENFYHVVNRSADVKQDSNAWRRLSIQPVAQRSDKIYRSIHSITHARSLLCSGVAPHLPSYVHLIFRLLRVLDVVNMHFDEFPVEVTELVCLRYLAFTCDSKLPPSISKLRNLETLVHHKWKFGLRPTLLPRRILMMPKLRHLLVSASRFPDSLGPAHLLGKNFILENLQTLSEVRNFRCSKDIIKRVPNLRKLKIAYDVSVSELWQSYQLENLVNLHQLETLALHCYHIRHAVYPEKLALPLQLRELTLSGLRLPWYNLKSIGALPNLEALKLRRSACQGPEWRPMEEEFCQLKFLLLEGLSDLVQWRVDDTHFPRLQRLIIRSCYKLEEIPSCIGDISTLQLIELDDCNPSAMNSAGQIQEEQQTLGNYDLQVHLNK</sequence>
<evidence type="ECO:0000256" key="9">
    <source>
        <dbReference type="ARBA" id="ARBA00022821"/>
    </source>
</evidence>
<comment type="function">
    <text evidence="1">Confers resistance to late blight (Phytophthora infestans) races carrying the avirulence gene Avr1. Resistance proteins guard the plant against pathogens that contain an appropriate avirulence protein via an indirect interaction with this avirulence protein. That triggers a defense system including the hypersensitive response, which restricts the pathogen growth.</text>
</comment>
<evidence type="ECO:0000256" key="7">
    <source>
        <dbReference type="ARBA" id="ARBA00022737"/>
    </source>
</evidence>
<dbReference type="Pfam" id="PF23598">
    <property type="entry name" value="LRR_14"/>
    <property type="match status" value="1"/>
</dbReference>
<dbReference type="PANTHER" id="PTHR23155:SF1152">
    <property type="entry name" value="AAA+ ATPASE DOMAIN-CONTAINING PROTEIN"/>
    <property type="match status" value="1"/>
</dbReference>
<dbReference type="FunFam" id="3.40.50.300:FF:001091">
    <property type="entry name" value="Probable disease resistance protein At1g61300"/>
    <property type="match status" value="1"/>
</dbReference>
<dbReference type="Gene3D" id="1.10.8.430">
    <property type="entry name" value="Helical domain of apoptotic protease-activating factors"/>
    <property type="match status" value="1"/>
</dbReference>
<evidence type="ECO:0000259" key="11">
    <source>
        <dbReference type="Pfam" id="PF00931"/>
    </source>
</evidence>
<dbReference type="InterPro" id="IPR055414">
    <property type="entry name" value="LRR_R13L4/SHOC2-like"/>
</dbReference>
<dbReference type="SUPFAM" id="SSF52058">
    <property type="entry name" value="L domain-like"/>
    <property type="match status" value="1"/>
</dbReference>
<dbReference type="InterPro" id="IPR032675">
    <property type="entry name" value="LRR_dom_sf"/>
</dbReference>
<evidence type="ECO:0000259" key="13">
    <source>
        <dbReference type="Pfam" id="PF23598"/>
    </source>
</evidence>
<feature type="domain" description="NB-ARC" evidence="11">
    <location>
        <begin position="205"/>
        <end position="371"/>
    </location>
</feature>
<dbReference type="Gene3D" id="1.20.5.4130">
    <property type="match status" value="1"/>
</dbReference>
<evidence type="ECO:0000256" key="5">
    <source>
        <dbReference type="ARBA" id="ARBA00022614"/>
    </source>
</evidence>
<evidence type="ECO:0000313" key="14">
    <source>
        <dbReference type="EMBL" id="KAK4402390.1"/>
    </source>
</evidence>
<keyword evidence="5" id="KW-0433">Leucine-rich repeat</keyword>
<keyword evidence="4" id="KW-0963">Cytoplasm</keyword>
<dbReference type="SUPFAM" id="SSF52540">
    <property type="entry name" value="P-loop containing nucleoside triphosphate hydrolases"/>
    <property type="match status" value="1"/>
</dbReference>
<comment type="subcellular location">
    <subcellularLocation>
        <location evidence="2">Cytoplasm</location>
    </subcellularLocation>
</comment>
<dbReference type="Gene3D" id="1.10.10.10">
    <property type="entry name" value="Winged helix-like DNA-binding domain superfamily/Winged helix DNA-binding domain"/>
    <property type="match status" value="1"/>
</dbReference>
<gene>
    <name evidence="14" type="ORF">Sango_0979700</name>
</gene>